<proteinExistence type="predicted"/>
<keyword evidence="2" id="KW-1185">Reference proteome</keyword>
<name>A0AAV5TS44_9BILA</name>
<organism evidence="1 2">
    <name type="scientific">Pristionchus entomophagus</name>
    <dbReference type="NCBI Taxonomy" id="358040"/>
    <lineage>
        <taxon>Eukaryota</taxon>
        <taxon>Metazoa</taxon>
        <taxon>Ecdysozoa</taxon>
        <taxon>Nematoda</taxon>
        <taxon>Chromadorea</taxon>
        <taxon>Rhabditida</taxon>
        <taxon>Rhabditina</taxon>
        <taxon>Diplogasteromorpha</taxon>
        <taxon>Diplogasteroidea</taxon>
        <taxon>Neodiplogasteridae</taxon>
        <taxon>Pristionchus</taxon>
    </lineage>
</organism>
<feature type="non-terminal residue" evidence="1">
    <location>
        <position position="196"/>
    </location>
</feature>
<gene>
    <name evidence="1" type="ORF">PENTCL1PPCAC_18964</name>
</gene>
<protein>
    <recommendedName>
        <fullName evidence="3">G protein-coupled receptor</fullName>
    </recommendedName>
</protein>
<accession>A0AAV5TS44</accession>
<comment type="caution">
    <text evidence="1">The sequence shown here is derived from an EMBL/GenBank/DDBJ whole genome shotgun (WGS) entry which is preliminary data.</text>
</comment>
<dbReference type="AlphaFoldDB" id="A0AAV5TS44"/>
<evidence type="ECO:0000313" key="2">
    <source>
        <dbReference type="Proteomes" id="UP001432027"/>
    </source>
</evidence>
<dbReference type="Proteomes" id="UP001432027">
    <property type="component" value="Unassembled WGS sequence"/>
</dbReference>
<evidence type="ECO:0008006" key="3">
    <source>
        <dbReference type="Google" id="ProtNLM"/>
    </source>
</evidence>
<reference evidence="1" key="1">
    <citation type="submission" date="2023-10" db="EMBL/GenBank/DDBJ databases">
        <title>Genome assembly of Pristionchus species.</title>
        <authorList>
            <person name="Yoshida K."/>
            <person name="Sommer R.J."/>
        </authorList>
    </citation>
    <scope>NUCLEOTIDE SEQUENCE</scope>
    <source>
        <strain evidence="1">RS0144</strain>
    </source>
</reference>
<dbReference type="EMBL" id="BTSX01000004">
    <property type="protein sequence ID" value="GMS96789.1"/>
    <property type="molecule type" value="Genomic_DNA"/>
</dbReference>
<sequence length="196" mass="21880">MYSIQWVTVEEEGLLYESRIRRSHAACEDAETFQLSFVVVELHVQSLVLAGQNLETAQCLFLLLPASFTRLLCAVIVSDSAFAISLIFEGIRDGCGLLLLGRRRDARRGYLRGRHEDVLHLHLHGESHLLRIHHGQWVSGVLSGPESRVLWVELHIHCWHHALSSSWLGNGVGPFGSASLCVACGRVDQRVSRSIP</sequence>
<evidence type="ECO:0000313" key="1">
    <source>
        <dbReference type="EMBL" id="GMS96789.1"/>
    </source>
</evidence>